<accession>A0A382YI76</accession>
<dbReference type="PROSITE" id="PS51782">
    <property type="entry name" value="LYSM"/>
    <property type="match status" value="2"/>
</dbReference>
<feature type="domain" description="LysM" evidence="2">
    <location>
        <begin position="60"/>
        <end position="104"/>
    </location>
</feature>
<dbReference type="Pfam" id="PF01476">
    <property type="entry name" value="LysM"/>
    <property type="match status" value="2"/>
</dbReference>
<evidence type="ECO:0000256" key="1">
    <source>
        <dbReference type="SAM" id="MobiDB-lite"/>
    </source>
</evidence>
<dbReference type="CDD" id="cd00118">
    <property type="entry name" value="LysM"/>
    <property type="match status" value="2"/>
</dbReference>
<feature type="compositionally biased region" description="Polar residues" evidence="1">
    <location>
        <begin position="159"/>
        <end position="182"/>
    </location>
</feature>
<dbReference type="AlphaFoldDB" id="A0A382YI76"/>
<reference evidence="3" key="1">
    <citation type="submission" date="2018-05" db="EMBL/GenBank/DDBJ databases">
        <authorList>
            <person name="Lanie J.A."/>
            <person name="Ng W.-L."/>
            <person name="Kazmierczak K.M."/>
            <person name="Andrzejewski T.M."/>
            <person name="Davidsen T.M."/>
            <person name="Wayne K.J."/>
            <person name="Tettelin H."/>
            <person name="Glass J.I."/>
            <person name="Rusch D."/>
            <person name="Podicherti R."/>
            <person name="Tsui H.-C.T."/>
            <person name="Winkler M.E."/>
        </authorList>
    </citation>
    <scope>NUCLEOTIDE SEQUENCE</scope>
</reference>
<dbReference type="GO" id="GO:0008932">
    <property type="term" value="F:lytic endotransglycosylase activity"/>
    <property type="evidence" value="ECO:0007669"/>
    <property type="project" value="TreeGrafter"/>
</dbReference>
<dbReference type="EMBL" id="UINC01175539">
    <property type="protein sequence ID" value="SVD82208.1"/>
    <property type="molecule type" value="Genomic_DNA"/>
</dbReference>
<sequence length="209" mass="22411">MRGIARTGASVAAIGLALLLVACSRKTPAPVVFGSDKTVFAKPSEPVPGDAQGSTPIVSGLYQVETDETLYAISRKTGISLRDLIAANGLAPPYRLRKGQRILVPEVRYYKVSAGDTLYAISRRRNISVFVLARHNSLAPPYRIRPGQRLRLPGGQTVIAPNSSRPTGQLQKQSDLSGNSNLVPRPKSKGASRRLALKAAPKRASSRFA</sequence>
<protein>
    <recommendedName>
        <fullName evidence="2">LysM domain-containing protein</fullName>
    </recommendedName>
</protein>
<proteinExistence type="predicted"/>
<feature type="domain" description="LysM" evidence="2">
    <location>
        <begin position="108"/>
        <end position="152"/>
    </location>
</feature>
<dbReference type="SUPFAM" id="SSF54106">
    <property type="entry name" value="LysM domain"/>
    <property type="match status" value="2"/>
</dbReference>
<gene>
    <name evidence="3" type="ORF">METZ01_LOCUS435062</name>
</gene>
<dbReference type="PANTHER" id="PTHR33734:SF22">
    <property type="entry name" value="MEMBRANE-BOUND LYTIC MUREIN TRANSGLYCOSYLASE D"/>
    <property type="match status" value="1"/>
</dbReference>
<dbReference type="InterPro" id="IPR018392">
    <property type="entry name" value="LysM"/>
</dbReference>
<name>A0A382YI76_9ZZZZ</name>
<feature type="compositionally biased region" description="Basic residues" evidence="1">
    <location>
        <begin position="186"/>
        <end position="209"/>
    </location>
</feature>
<evidence type="ECO:0000313" key="3">
    <source>
        <dbReference type="EMBL" id="SVD82208.1"/>
    </source>
</evidence>
<dbReference type="InterPro" id="IPR036779">
    <property type="entry name" value="LysM_dom_sf"/>
</dbReference>
<evidence type="ECO:0000259" key="2">
    <source>
        <dbReference type="PROSITE" id="PS51782"/>
    </source>
</evidence>
<dbReference type="PROSITE" id="PS51257">
    <property type="entry name" value="PROKAR_LIPOPROTEIN"/>
    <property type="match status" value="1"/>
</dbReference>
<feature type="non-terminal residue" evidence="3">
    <location>
        <position position="209"/>
    </location>
</feature>
<organism evidence="3">
    <name type="scientific">marine metagenome</name>
    <dbReference type="NCBI Taxonomy" id="408172"/>
    <lineage>
        <taxon>unclassified sequences</taxon>
        <taxon>metagenomes</taxon>
        <taxon>ecological metagenomes</taxon>
    </lineage>
</organism>
<dbReference type="Gene3D" id="3.10.350.10">
    <property type="entry name" value="LysM domain"/>
    <property type="match status" value="2"/>
</dbReference>
<feature type="region of interest" description="Disordered" evidence="1">
    <location>
        <begin position="144"/>
        <end position="209"/>
    </location>
</feature>
<dbReference type="SMART" id="SM00257">
    <property type="entry name" value="LysM"/>
    <property type="match status" value="2"/>
</dbReference>
<dbReference type="PANTHER" id="PTHR33734">
    <property type="entry name" value="LYSM DOMAIN-CONTAINING GPI-ANCHORED PROTEIN 2"/>
    <property type="match status" value="1"/>
</dbReference>